<dbReference type="AGR" id="WB:WBGene00010169"/>
<dbReference type="PhylomeDB" id="O45586"/>
<dbReference type="GeneID" id="186419"/>
<dbReference type="InterPro" id="IPR016187">
    <property type="entry name" value="CTDL_fold"/>
</dbReference>
<dbReference type="Proteomes" id="UP000001940">
    <property type="component" value="Chromosome I"/>
</dbReference>
<dbReference type="InterPro" id="IPR001304">
    <property type="entry name" value="C-type_lectin-like"/>
</dbReference>
<gene>
    <name evidence="6 8" type="primary">clec-18</name>
    <name evidence="6" type="ORF">CELE_F56H6.8</name>
    <name evidence="8" type="ORF">F56H6.8</name>
</gene>
<dbReference type="Gene3D" id="3.10.100.10">
    <property type="entry name" value="Mannose-Binding Protein A, subunit A"/>
    <property type="match status" value="2"/>
</dbReference>
<evidence type="ECO:0000256" key="1">
    <source>
        <dbReference type="ARBA" id="ARBA00023157"/>
    </source>
</evidence>
<dbReference type="SMART" id="SM00042">
    <property type="entry name" value="CUB"/>
    <property type="match status" value="1"/>
</dbReference>
<evidence type="ECO:0000313" key="8">
    <source>
        <dbReference type="WormBase" id="F56H6.8"/>
    </source>
</evidence>
<dbReference type="InterPro" id="IPR035914">
    <property type="entry name" value="Sperma_CUB_dom_sf"/>
</dbReference>
<evidence type="ECO:0000256" key="3">
    <source>
        <dbReference type="SAM" id="SignalP"/>
    </source>
</evidence>
<dbReference type="SUPFAM" id="SSF56436">
    <property type="entry name" value="C-type lectin-like"/>
    <property type="match status" value="2"/>
</dbReference>
<dbReference type="PANTHER" id="PTHR22991:SF43">
    <property type="entry name" value="C-TYPE LECTIN-RELATED"/>
    <property type="match status" value="1"/>
</dbReference>
<sequence>MKCNNCILLLTFLCSFVDAKSSLICTDGFTLINNKCLKLFSTPSNHQEAEKSCSRFGATLVTVKNANDSQAISTITKSSAPLVWLGLYCFDNYPSRCLWDDGTGSAHMFSNFSNGFPLVQLGNCVYYSTRGVLAEKWLNSDCAGNRMAYICELPPTFKDNCTHNYNGFCYTISQYAKVPLKAQESCQKEGGNLVSIHSENENRYINTIAPVVDYFIGATWNFYNILKWIDGTDMQYTNIDLLNSNRVDYCTAMATKSGGAHSTGSWYSADCSITKQYICKRRAGVQCSMTSTTAIPFPEIPSNCNVGIQMAPGVINSRNLSGSVNCTYQLATLGPYKIALKFTFFDTGNDYVTIYDGPSTESPILGRYSGNMYEFTRTSSGSTMVVTFKSDGFGNQSGFNAGFSSIVY</sequence>
<dbReference type="Pfam" id="PF00431">
    <property type="entry name" value="CUB"/>
    <property type="match status" value="1"/>
</dbReference>
<dbReference type="eggNOG" id="KOG4297">
    <property type="taxonomic scope" value="Eukaryota"/>
</dbReference>
<dbReference type="PROSITE" id="PS50041">
    <property type="entry name" value="C_TYPE_LECTIN_2"/>
    <property type="match status" value="2"/>
</dbReference>
<dbReference type="SUPFAM" id="SSF49854">
    <property type="entry name" value="Spermadhesin, CUB domain"/>
    <property type="match status" value="1"/>
</dbReference>
<dbReference type="CDD" id="cd00041">
    <property type="entry name" value="CUB"/>
    <property type="match status" value="1"/>
</dbReference>
<evidence type="ECO:0000259" key="4">
    <source>
        <dbReference type="PROSITE" id="PS01180"/>
    </source>
</evidence>
<dbReference type="PeptideAtlas" id="O45586"/>
<dbReference type="KEGG" id="cel:CELE_F56H6.8"/>
<evidence type="ECO:0000259" key="5">
    <source>
        <dbReference type="PROSITE" id="PS50041"/>
    </source>
</evidence>
<dbReference type="CDD" id="cd00037">
    <property type="entry name" value="CLECT"/>
    <property type="match status" value="2"/>
</dbReference>
<keyword evidence="7" id="KW-1185">Reference proteome</keyword>
<evidence type="ECO:0000313" key="6">
    <source>
        <dbReference type="EMBL" id="CAB04497.1"/>
    </source>
</evidence>
<dbReference type="SMART" id="SM00034">
    <property type="entry name" value="CLECT"/>
    <property type="match status" value="2"/>
</dbReference>
<keyword evidence="3" id="KW-0732">Signal</keyword>
<protein>
    <submittedName>
        <fullName evidence="6">C-type LECtin</fullName>
    </submittedName>
</protein>
<feature type="domain" description="C-type lectin" evidence="5">
    <location>
        <begin position="32"/>
        <end position="142"/>
    </location>
</feature>
<evidence type="ECO:0000256" key="2">
    <source>
        <dbReference type="PROSITE-ProRule" id="PRU00059"/>
    </source>
</evidence>
<comment type="caution">
    <text evidence="2">Lacks conserved residue(s) required for the propagation of feature annotation.</text>
</comment>
<keyword evidence="1" id="KW-1015">Disulfide bond</keyword>
<dbReference type="AlphaFoldDB" id="O45586"/>
<dbReference type="InterPro" id="IPR016186">
    <property type="entry name" value="C-type_lectin-like/link_sf"/>
</dbReference>
<dbReference type="InterPro" id="IPR000859">
    <property type="entry name" value="CUB_dom"/>
</dbReference>
<dbReference type="OrthoDB" id="6365689at2759"/>
<dbReference type="PROSITE" id="PS01180">
    <property type="entry name" value="CUB"/>
    <property type="match status" value="1"/>
</dbReference>
<feature type="chain" id="PRO_5004158350" evidence="3">
    <location>
        <begin position="20"/>
        <end position="408"/>
    </location>
</feature>
<dbReference type="CTD" id="186419"/>
<feature type="domain" description="CUB" evidence="4">
    <location>
        <begin position="304"/>
        <end position="406"/>
    </location>
</feature>
<dbReference type="OMA" id="MAYICEL"/>
<dbReference type="HOGENOM" id="CLU_037161_0_0_1"/>
<name>O45586_CAEEL</name>
<dbReference type="PIR" id="T22801">
    <property type="entry name" value="T22801"/>
</dbReference>
<dbReference type="Gene3D" id="2.60.120.290">
    <property type="entry name" value="Spermadhesin, CUB domain"/>
    <property type="match status" value="1"/>
</dbReference>
<dbReference type="Pfam" id="PF00059">
    <property type="entry name" value="Lectin_C"/>
    <property type="match status" value="2"/>
</dbReference>
<organism evidence="6 7">
    <name type="scientific">Caenorhabditis elegans</name>
    <dbReference type="NCBI Taxonomy" id="6239"/>
    <lineage>
        <taxon>Eukaryota</taxon>
        <taxon>Metazoa</taxon>
        <taxon>Ecdysozoa</taxon>
        <taxon>Nematoda</taxon>
        <taxon>Chromadorea</taxon>
        <taxon>Rhabditida</taxon>
        <taxon>Rhabditina</taxon>
        <taxon>Rhabditomorpha</taxon>
        <taxon>Rhabditoidea</taxon>
        <taxon>Rhabditidae</taxon>
        <taxon>Peloderinae</taxon>
        <taxon>Caenorhabditis</taxon>
    </lineage>
</organism>
<reference evidence="6 7" key="1">
    <citation type="journal article" date="1998" name="Science">
        <title>Genome sequence of the nematode C. elegans: a platform for investigating biology.</title>
        <authorList>
            <consortium name="The C. elegans sequencing consortium"/>
            <person name="Sulson J.E."/>
            <person name="Waterston R."/>
        </authorList>
    </citation>
    <scope>NUCLEOTIDE SEQUENCE [LARGE SCALE GENOMIC DNA]</scope>
    <source>
        <strain evidence="6 7">Bristol N2</strain>
    </source>
</reference>
<evidence type="ECO:0000313" key="7">
    <source>
        <dbReference type="Proteomes" id="UP000001940"/>
    </source>
</evidence>
<dbReference type="FunCoup" id="O45586">
    <property type="interactions" value="5"/>
</dbReference>
<proteinExistence type="predicted"/>
<dbReference type="EMBL" id="BX284601">
    <property type="protein sequence ID" value="CAB04497.1"/>
    <property type="molecule type" value="Genomic_DNA"/>
</dbReference>
<dbReference type="STRING" id="6239.F56H6.8.1"/>
<feature type="domain" description="C-type lectin" evidence="5">
    <location>
        <begin position="165"/>
        <end position="280"/>
    </location>
</feature>
<dbReference type="RefSeq" id="NP_493109.1">
    <property type="nucleotide sequence ID" value="NM_060708.1"/>
</dbReference>
<dbReference type="SMR" id="O45586"/>
<feature type="signal peptide" evidence="3">
    <location>
        <begin position="1"/>
        <end position="19"/>
    </location>
</feature>
<dbReference type="UCSC" id="F56H6.8">
    <property type="organism name" value="c. elegans"/>
</dbReference>
<dbReference type="PaxDb" id="6239-F56H6.8"/>
<dbReference type="WormBase" id="F56H6.8">
    <property type="protein sequence ID" value="CE16136"/>
    <property type="gene ID" value="WBGene00010169"/>
    <property type="gene designation" value="clec-18"/>
</dbReference>
<dbReference type="PANTHER" id="PTHR22991">
    <property type="entry name" value="PROTEIN CBG13490"/>
    <property type="match status" value="1"/>
</dbReference>
<dbReference type="InParanoid" id="O45586"/>
<accession>O45586</accession>
<dbReference type="InterPro" id="IPR050976">
    <property type="entry name" value="Snaclec"/>
</dbReference>